<protein>
    <recommendedName>
        <fullName evidence="3">Haemophore haem-binding domain-containing protein</fullName>
    </recommendedName>
</protein>
<sequence>MSRSFDGLTEEPGRVERIRRVRRPLIAPLLAVSAATMCPTAPPAGAAGDGECSVILPAADRLEQEFNLVSPSGTPSYVASQIRNALAPLHGLRSAAAVDLRLRSDMLASQIDGSDPYRPASPQRLAGDLAEARENLAAARDYCAP</sequence>
<evidence type="ECO:0000313" key="1">
    <source>
        <dbReference type="EMBL" id="MEY8017498.1"/>
    </source>
</evidence>
<dbReference type="RefSeq" id="WP_369739769.1">
    <property type="nucleotide sequence ID" value="NZ_JBGEDP010000001.1"/>
</dbReference>
<dbReference type="Proteomes" id="UP001564760">
    <property type="component" value="Unassembled WGS sequence"/>
</dbReference>
<evidence type="ECO:0000313" key="2">
    <source>
        <dbReference type="Proteomes" id="UP001564760"/>
    </source>
</evidence>
<organism evidence="1 2">
    <name type="scientific">Mycobacterium servetii</name>
    <dbReference type="NCBI Taxonomy" id="3237418"/>
    <lineage>
        <taxon>Bacteria</taxon>
        <taxon>Bacillati</taxon>
        <taxon>Actinomycetota</taxon>
        <taxon>Actinomycetes</taxon>
        <taxon>Mycobacteriales</taxon>
        <taxon>Mycobacteriaceae</taxon>
        <taxon>Mycobacterium</taxon>
    </lineage>
</organism>
<keyword evidence="2" id="KW-1185">Reference proteome</keyword>
<comment type="caution">
    <text evidence="1">The sequence shown here is derived from an EMBL/GenBank/DDBJ whole genome shotgun (WGS) entry which is preliminary data.</text>
</comment>
<reference evidence="1 2" key="1">
    <citation type="submission" date="2024-08" db="EMBL/GenBank/DDBJ databases">
        <title>Mycobacterium servetensis sp. nov., a novel rapid-growing mycobacterial species recovered from a human patient in Zaragoza, Spain.</title>
        <authorList>
            <person name="Tristancho-Baro A.I."/>
            <person name="Buenestado-Serrano S."/>
            <person name="Garcia De Viedma D."/>
            <person name="Milagro-Beamonte A."/>
            <person name="Burillo N."/>
            <person name="Sanz S."/>
            <person name="Lopez-Calleja A.I."/>
            <person name="Penas-Utrilla D."/>
            <person name="Guardingo M."/>
            <person name="Garcia M.J."/>
            <person name="Vinuelas-Bayon J."/>
        </authorList>
    </citation>
    <scope>NUCLEOTIDE SEQUENCE [LARGE SCALE GENOMIC DNA]</scope>
    <source>
        <strain evidence="2">HUMS_12744610</strain>
    </source>
</reference>
<gene>
    <name evidence="1" type="ORF">AB8998_22230</name>
</gene>
<name>A0ABV4C4M6_9MYCO</name>
<dbReference type="EMBL" id="JBGEDP010000001">
    <property type="protein sequence ID" value="MEY8017498.1"/>
    <property type="molecule type" value="Genomic_DNA"/>
</dbReference>
<accession>A0ABV4C4M6</accession>
<proteinExistence type="predicted"/>
<evidence type="ECO:0008006" key="3">
    <source>
        <dbReference type="Google" id="ProtNLM"/>
    </source>
</evidence>